<sequence>LHFAYAFSREYFEKHQNREIPLVQPQAGGEEGTEPEILRCASESDEAVQVVGWLEKRYTLCGHWSDMAVLCPAEFSVKHLKEVMTQRGIPYATCFDSEGKKKYSRRKDVVHLLTYQSSKGLEFPYVAVINASFVHSGAADESEVIPALYVAFTRATRELLVTCYRENSISRHLEDFV</sequence>
<dbReference type="InterPro" id="IPR000212">
    <property type="entry name" value="DNA_helicase_UvrD/REP"/>
</dbReference>
<dbReference type="PANTHER" id="PTHR11070:SF2">
    <property type="entry name" value="ATP-DEPENDENT DNA HELICASE SRS2"/>
    <property type="match status" value="1"/>
</dbReference>
<reference evidence="3 4" key="1">
    <citation type="submission" date="2021-01" db="EMBL/GenBank/DDBJ databases">
        <title>Genomes of Escherichia coli STEC strains from raw meat-based diets for companion animals.</title>
        <authorList>
            <person name="Stevens M.J.A."/>
            <person name="Stephan R."/>
        </authorList>
    </citation>
    <scope>NUCLEOTIDE SEQUENCE [LARGE SCALE GENOMIC DNA]</scope>
    <source>
        <strain evidence="3 4">LSC1-58</strain>
    </source>
</reference>
<gene>
    <name evidence="3" type="ORF">JNA65_25535</name>
</gene>
<keyword evidence="3" id="KW-0067">ATP-binding</keyword>
<dbReference type="InterPro" id="IPR027785">
    <property type="entry name" value="UvrD-like_helicase_C"/>
</dbReference>
<dbReference type="GO" id="GO:0005524">
    <property type="term" value="F:ATP binding"/>
    <property type="evidence" value="ECO:0007669"/>
    <property type="project" value="UniProtKB-KW"/>
</dbReference>
<protein>
    <recommendedName>
        <fullName evidence="1">DNA 3'-5' helicase II</fullName>
    </recommendedName>
</protein>
<dbReference type="RefSeq" id="WP_202850264.1">
    <property type="nucleotide sequence ID" value="NZ_JAETYQ010000099.1"/>
</dbReference>
<evidence type="ECO:0000259" key="2">
    <source>
        <dbReference type="Pfam" id="PF13538"/>
    </source>
</evidence>
<dbReference type="SUPFAM" id="SSF52540">
    <property type="entry name" value="P-loop containing nucleoside triphosphate hydrolases"/>
    <property type="match status" value="1"/>
</dbReference>
<proteinExistence type="predicted"/>
<organism evidence="3 4">
    <name type="scientific">Escherichia coli</name>
    <dbReference type="NCBI Taxonomy" id="562"/>
    <lineage>
        <taxon>Bacteria</taxon>
        <taxon>Pseudomonadati</taxon>
        <taxon>Pseudomonadota</taxon>
        <taxon>Gammaproteobacteria</taxon>
        <taxon>Enterobacterales</taxon>
        <taxon>Enterobacteriaceae</taxon>
        <taxon>Escherichia</taxon>
    </lineage>
</organism>
<dbReference type="InterPro" id="IPR027417">
    <property type="entry name" value="P-loop_NTPase"/>
</dbReference>
<name>A0ABD4PGL3_ECOLX</name>
<keyword evidence="3" id="KW-0547">Nucleotide-binding</keyword>
<dbReference type="Gene3D" id="3.40.50.300">
    <property type="entry name" value="P-loop containing nucleotide triphosphate hydrolases"/>
    <property type="match status" value="1"/>
</dbReference>
<evidence type="ECO:0000313" key="3">
    <source>
        <dbReference type="EMBL" id="MBL6237215.1"/>
    </source>
</evidence>
<dbReference type="Pfam" id="PF13538">
    <property type="entry name" value="UvrD_C_2"/>
    <property type="match status" value="1"/>
</dbReference>
<accession>A0ABD4PGL3</accession>
<evidence type="ECO:0000256" key="1">
    <source>
        <dbReference type="ARBA" id="ARBA00034923"/>
    </source>
</evidence>
<dbReference type="AlphaFoldDB" id="A0ABD4PGL3"/>
<dbReference type="PANTHER" id="PTHR11070">
    <property type="entry name" value="UVRD / RECB / PCRA DNA HELICASE FAMILY MEMBER"/>
    <property type="match status" value="1"/>
</dbReference>
<evidence type="ECO:0000313" key="4">
    <source>
        <dbReference type="Proteomes" id="UP000615017"/>
    </source>
</evidence>
<feature type="non-terminal residue" evidence="3">
    <location>
        <position position="1"/>
    </location>
</feature>
<feature type="domain" description="UvrD-like helicase C-terminal" evidence="2">
    <location>
        <begin position="110"/>
        <end position="161"/>
    </location>
</feature>
<comment type="caution">
    <text evidence="3">The sequence shown here is derived from an EMBL/GenBank/DDBJ whole genome shotgun (WGS) entry which is preliminary data.</text>
</comment>
<dbReference type="EMBL" id="JAETYZ010000060">
    <property type="protein sequence ID" value="MBL6237215.1"/>
    <property type="molecule type" value="Genomic_DNA"/>
</dbReference>
<dbReference type="Proteomes" id="UP000615017">
    <property type="component" value="Unassembled WGS sequence"/>
</dbReference>